<protein>
    <submittedName>
        <fullName evidence="1">Uncharacterized protein</fullName>
    </submittedName>
</protein>
<dbReference type="AlphaFoldDB" id="A0A815KIW1"/>
<organism evidence="1 2">
    <name type="scientific">Adineta steineri</name>
    <dbReference type="NCBI Taxonomy" id="433720"/>
    <lineage>
        <taxon>Eukaryota</taxon>
        <taxon>Metazoa</taxon>
        <taxon>Spiralia</taxon>
        <taxon>Gnathifera</taxon>
        <taxon>Rotifera</taxon>
        <taxon>Eurotatoria</taxon>
        <taxon>Bdelloidea</taxon>
        <taxon>Adinetida</taxon>
        <taxon>Adinetidae</taxon>
        <taxon>Adineta</taxon>
    </lineage>
</organism>
<sequence length="27" mass="3087">MGKTIPQPQETFLIGNLKDVDSEHFLE</sequence>
<evidence type="ECO:0000313" key="1">
    <source>
        <dbReference type="EMBL" id="CAF1391706.1"/>
    </source>
</evidence>
<accession>A0A815KIW1</accession>
<reference evidence="1" key="1">
    <citation type="submission" date="2021-02" db="EMBL/GenBank/DDBJ databases">
        <authorList>
            <person name="Nowell W R."/>
        </authorList>
    </citation>
    <scope>NUCLEOTIDE SEQUENCE</scope>
</reference>
<gene>
    <name evidence="1" type="ORF">IZO911_LOCUS38995</name>
</gene>
<dbReference type="EMBL" id="CAJNOE010001136">
    <property type="protein sequence ID" value="CAF1391706.1"/>
    <property type="molecule type" value="Genomic_DNA"/>
</dbReference>
<evidence type="ECO:0000313" key="2">
    <source>
        <dbReference type="Proteomes" id="UP000663860"/>
    </source>
</evidence>
<feature type="non-terminal residue" evidence="1">
    <location>
        <position position="27"/>
    </location>
</feature>
<proteinExistence type="predicted"/>
<comment type="caution">
    <text evidence="1">The sequence shown here is derived from an EMBL/GenBank/DDBJ whole genome shotgun (WGS) entry which is preliminary data.</text>
</comment>
<name>A0A815KIW1_9BILA</name>
<dbReference type="Proteomes" id="UP000663860">
    <property type="component" value="Unassembled WGS sequence"/>
</dbReference>